<dbReference type="OrthoDB" id="3144405at2759"/>
<dbReference type="Proteomes" id="UP000054538">
    <property type="component" value="Unassembled WGS sequence"/>
</dbReference>
<evidence type="ECO:0000313" key="3">
    <source>
        <dbReference type="Proteomes" id="UP000054538"/>
    </source>
</evidence>
<name>A0A0D0ED91_9AGAM</name>
<gene>
    <name evidence="2" type="ORF">PAXRUDRAFT_798762</name>
</gene>
<dbReference type="AlphaFoldDB" id="A0A0D0ED91"/>
<evidence type="ECO:0000313" key="2">
    <source>
        <dbReference type="EMBL" id="KIL00711.1"/>
    </source>
</evidence>
<organism evidence="2 3">
    <name type="scientific">Paxillus rubicundulus Ve08.2h10</name>
    <dbReference type="NCBI Taxonomy" id="930991"/>
    <lineage>
        <taxon>Eukaryota</taxon>
        <taxon>Fungi</taxon>
        <taxon>Dikarya</taxon>
        <taxon>Basidiomycota</taxon>
        <taxon>Agaricomycotina</taxon>
        <taxon>Agaricomycetes</taxon>
        <taxon>Agaricomycetidae</taxon>
        <taxon>Boletales</taxon>
        <taxon>Paxilineae</taxon>
        <taxon>Paxillaceae</taxon>
        <taxon>Paxillus</taxon>
    </lineage>
</organism>
<dbReference type="EMBL" id="KN824828">
    <property type="protein sequence ID" value="KIL00711.1"/>
    <property type="molecule type" value="Genomic_DNA"/>
</dbReference>
<reference evidence="3" key="2">
    <citation type="submission" date="2015-01" db="EMBL/GenBank/DDBJ databases">
        <title>Evolutionary Origins and Diversification of the Mycorrhizal Mutualists.</title>
        <authorList>
            <consortium name="DOE Joint Genome Institute"/>
            <consortium name="Mycorrhizal Genomics Consortium"/>
            <person name="Kohler A."/>
            <person name="Kuo A."/>
            <person name="Nagy L.G."/>
            <person name="Floudas D."/>
            <person name="Copeland A."/>
            <person name="Barry K.W."/>
            <person name="Cichocki N."/>
            <person name="Veneault-Fourrey C."/>
            <person name="LaButti K."/>
            <person name="Lindquist E.A."/>
            <person name="Lipzen A."/>
            <person name="Lundell T."/>
            <person name="Morin E."/>
            <person name="Murat C."/>
            <person name="Riley R."/>
            <person name="Ohm R."/>
            <person name="Sun H."/>
            <person name="Tunlid A."/>
            <person name="Henrissat B."/>
            <person name="Grigoriev I.V."/>
            <person name="Hibbett D.S."/>
            <person name="Martin F."/>
        </authorList>
    </citation>
    <scope>NUCLEOTIDE SEQUENCE [LARGE SCALE GENOMIC DNA]</scope>
    <source>
        <strain evidence="3">Ve08.2h10</strain>
    </source>
</reference>
<evidence type="ECO:0000256" key="1">
    <source>
        <dbReference type="SAM" id="MobiDB-lite"/>
    </source>
</evidence>
<proteinExistence type="predicted"/>
<dbReference type="InParanoid" id="A0A0D0ED91"/>
<keyword evidence="3" id="KW-1185">Reference proteome</keyword>
<dbReference type="HOGENOM" id="CLU_1661364_0_0_1"/>
<sequence length="159" mass="18690">MSESIPNPWICSYCIDVAESYGAKLYNAPVFQRKKRVQLTEFLTYQDNSYVWAWASDKEYRISIRIEKDAVDDYKRSVKLSASPHHPSHPLTQLTWPQPRRLSLFSPLYIKVSTYICSSSCRWKHNRQHPHFTPLSLGRSGQINRHRRTPIRKPPGSRF</sequence>
<accession>A0A0D0ED91</accession>
<reference evidence="2 3" key="1">
    <citation type="submission" date="2014-04" db="EMBL/GenBank/DDBJ databases">
        <authorList>
            <consortium name="DOE Joint Genome Institute"/>
            <person name="Kuo A."/>
            <person name="Kohler A."/>
            <person name="Jargeat P."/>
            <person name="Nagy L.G."/>
            <person name="Floudas D."/>
            <person name="Copeland A."/>
            <person name="Barry K.W."/>
            <person name="Cichocki N."/>
            <person name="Veneault-Fourrey C."/>
            <person name="LaButti K."/>
            <person name="Lindquist E.A."/>
            <person name="Lipzen A."/>
            <person name="Lundell T."/>
            <person name="Morin E."/>
            <person name="Murat C."/>
            <person name="Sun H."/>
            <person name="Tunlid A."/>
            <person name="Henrissat B."/>
            <person name="Grigoriev I.V."/>
            <person name="Hibbett D.S."/>
            <person name="Martin F."/>
            <person name="Nordberg H.P."/>
            <person name="Cantor M.N."/>
            <person name="Hua S.X."/>
        </authorList>
    </citation>
    <scope>NUCLEOTIDE SEQUENCE [LARGE SCALE GENOMIC DNA]</scope>
    <source>
        <strain evidence="2 3">Ve08.2h10</strain>
    </source>
</reference>
<protein>
    <submittedName>
        <fullName evidence="2">Uncharacterized protein</fullName>
    </submittedName>
</protein>
<feature type="region of interest" description="Disordered" evidence="1">
    <location>
        <begin position="133"/>
        <end position="159"/>
    </location>
</feature>